<dbReference type="PANTHER" id="PTHR12774">
    <property type="entry name" value="PEROXISOMAL BIOGENESIS FACTOR 19"/>
    <property type="match status" value="1"/>
</dbReference>
<dbReference type="GO" id="GO:0005778">
    <property type="term" value="C:peroxisomal membrane"/>
    <property type="evidence" value="ECO:0007669"/>
    <property type="project" value="TreeGrafter"/>
</dbReference>
<feature type="compositionally biased region" description="Acidic residues" evidence="1">
    <location>
        <begin position="44"/>
        <end position="55"/>
    </location>
</feature>
<keyword evidence="3" id="KW-1185">Reference proteome</keyword>
<dbReference type="EMBL" id="CP143784">
    <property type="protein sequence ID" value="WVN85053.1"/>
    <property type="molecule type" value="Genomic_DNA"/>
</dbReference>
<accession>A0AAJ8JMK9</accession>
<name>A0AAJ8JMK9_9TREE</name>
<evidence type="ECO:0000256" key="1">
    <source>
        <dbReference type="SAM" id="MobiDB-lite"/>
    </source>
</evidence>
<evidence type="ECO:0000313" key="2">
    <source>
        <dbReference type="EMBL" id="WVN85053.1"/>
    </source>
</evidence>
<dbReference type="PANTHER" id="PTHR12774:SF2">
    <property type="entry name" value="PEROXISOMAL BIOGENESIS FACTOR 19"/>
    <property type="match status" value="1"/>
</dbReference>
<reference evidence="2" key="3">
    <citation type="submission" date="2024-01" db="EMBL/GenBank/DDBJ databases">
        <authorList>
            <person name="Coelho M.A."/>
            <person name="David-Palma M."/>
            <person name="Shea T."/>
            <person name="Sun S."/>
            <person name="Cuomo C.A."/>
            <person name="Heitman J."/>
        </authorList>
    </citation>
    <scope>NUCLEOTIDE SEQUENCE</scope>
    <source>
        <strain evidence="2">CBS 7841</strain>
    </source>
</reference>
<feature type="compositionally biased region" description="Polar residues" evidence="1">
    <location>
        <begin position="89"/>
        <end position="100"/>
    </location>
</feature>
<evidence type="ECO:0008006" key="4">
    <source>
        <dbReference type="Google" id="ProtNLM"/>
    </source>
</evidence>
<dbReference type="Proteomes" id="UP000094043">
    <property type="component" value="Chromosome 1"/>
</dbReference>
<dbReference type="GO" id="GO:0045046">
    <property type="term" value="P:protein import into peroxisome membrane"/>
    <property type="evidence" value="ECO:0007669"/>
    <property type="project" value="TreeGrafter"/>
</dbReference>
<dbReference type="Pfam" id="PF04614">
    <property type="entry name" value="Pex19"/>
    <property type="match status" value="1"/>
</dbReference>
<dbReference type="RefSeq" id="XP_066065754.1">
    <property type="nucleotide sequence ID" value="XM_066209657.1"/>
</dbReference>
<reference evidence="2" key="2">
    <citation type="journal article" date="2022" name="Elife">
        <title>Obligate sexual reproduction of a homothallic fungus closely related to the Cryptococcus pathogenic species complex.</title>
        <authorList>
            <person name="Passer A.R."/>
            <person name="Clancey S.A."/>
            <person name="Shea T."/>
            <person name="David-Palma M."/>
            <person name="Averette A.F."/>
            <person name="Boekhout T."/>
            <person name="Porcel B.M."/>
            <person name="Nowrousian M."/>
            <person name="Cuomo C.A."/>
            <person name="Sun S."/>
            <person name="Heitman J."/>
            <person name="Coelho M.A."/>
        </authorList>
    </citation>
    <scope>NUCLEOTIDE SEQUENCE</scope>
    <source>
        <strain evidence="2">CBS 7841</strain>
    </source>
</reference>
<reference evidence="2" key="1">
    <citation type="submission" date="2016-06" db="EMBL/GenBank/DDBJ databases">
        <authorList>
            <person name="Cuomo C."/>
            <person name="Litvintseva A."/>
            <person name="Heitman J."/>
            <person name="Chen Y."/>
            <person name="Sun S."/>
            <person name="Springer D."/>
            <person name="Dromer F."/>
            <person name="Young S."/>
            <person name="Zeng Q."/>
            <person name="Chapman S."/>
            <person name="Gujja S."/>
            <person name="Saif S."/>
            <person name="Birren B."/>
        </authorList>
    </citation>
    <scope>NUCLEOTIDE SEQUENCE</scope>
    <source>
        <strain evidence="2">CBS 7841</strain>
    </source>
</reference>
<feature type="compositionally biased region" description="Basic and acidic residues" evidence="1">
    <location>
        <begin position="15"/>
        <end position="27"/>
    </location>
</feature>
<sequence length="328" mass="35674">MLTIVDVLESFNGSQREEKARSLDDLKSMAQVDLPESNTGKTDEDFEAALMEDMESLLRQLAGDHPPEAMPDSNSREQSQTSTDKESQDPSNLSIQTEEQAWQKAVDMLLSGEGFAALGLNDKENKESVPETTAPKAPLKPSGSGTKGECNLQQSYEETLRKTLESLKSAGQKGTATDGAGDVENNLSSLLASLGGDPDLLKNLNLEDEGDGDFEGVLEGMMAQLMTKEVLEDPMAELASKYPAYLESPPAGTPAEDLEKHRKQYVFVRQIMETFKKPEYSDETHSKEVAKLVSDMQDLGGPPKEIMGDLPEGFDLGAFGNEEGCIVM</sequence>
<dbReference type="KEGG" id="cdep:91084411"/>
<evidence type="ECO:0000313" key="3">
    <source>
        <dbReference type="Proteomes" id="UP000094043"/>
    </source>
</evidence>
<dbReference type="InterPro" id="IPR006708">
    <property type="entry name" value="Pex19"/>
</dbReference>
<proteinExistence type="predicted"/>
<gene>
    <name evidence="2" type="ORF">L203_100195</name>
</gene>
<protein>
    <recommendedName>
        <fullName evidence="4">Peroxin-19</fullName>
    </recommendedName>
</protein>
<feature type="region of interest" description="Disordered" evidence="1">
    <location>
        <begin position="124"/>
        <end position="150"/>
    </location>
</feature>
<dbReference type="GO" id="GO:0033328">
    <property type="term" value="F:peroxisome membrane targeting sequence binding"/>
    <property type="evidence" value="ECO:0007669"/>
    <property type="project" value="TreeGrafter"/>
</dbReference>
<dbReference type="GeneID" id="91084411"/>
<organism evidence="2 3">
    <name type="scientific">Cryptococcus depauperatus CBS 7841</name>
    <dbReference type="NCBI Taxonomy" id="1295531"/>
    <lineage>
        <taxon>Eukaryota</taxon>
        <taxon>Fungi</taxon>
        <taxon>Dikarya</taxon>
        <taxon>Basidiomycota</taxon>
        <taxon>Agaricomycotina</taxon>
        <taxon>Tremellomycetes</taxon>
        <taxon>Tremellales</taxon>
        <taxon>Cryptococcaceae</taxon>
        <taxon>Cryptococcus</taxon>
    </lineage>
</organism>
<feature type="compositionally biased region" description="Polar residues" evidence="1">
    <location>
        <begin position="72"/>
        <end position="82"/>
    </location>
</feature>
<dbReference type="InterPro" id="IPR038322">
    <property type="entry name" value="Pex19_C_sf"/>
</dbReference>
<dbReference type="Gene3D" id="1.20.120.900">
    <property type="entry name" value="Pex19, mPTS binding domain"/>
    <property type="match status" value="1"/>
</dbReference>
<dbReference type="AlphaFoldDB" id="A0AAJ8JMK9"/>
<feature type="region of interest" description="Disordered" evidence="1">
    <location>
        <begin position="9"/>
        <end position="100"/>
    </location>
</feature>